<evidence type="ECO:0000313" key="2">
    <source>
        <dbReference type="EMBL" id="GGU81545.1"/>
    </source>
</evidence>
<evidence type="ECO:0000256" key="1">
    <source>
        <dbReference type="SAM" id="MobiDB-lite"/>
    </source>
</evidence>
<organism evidence="2 3">
    <name type="scientific">Streptomyces albospinus</name>
    <dbReference type="NCBI Taxonomy" id="285515"/>
    <lineage>
        <taxon>Bacteria</taxon>
        <taxon>Bacillati</taxon>
        <taxon>Actinomycetota</taxon>
        <taxon>Actinomycetes</taxon>
        <taxon>Kitasatosporales</taxon>
        <taxon>Streptomycetaceae</taxon>
        <taxon>Streptomyces</taxon>
    </lineage>
</organism>
<sequence length="120" mass="12529">MLPLAQQPRHDQYGEDGHDTQNSDEKEPAGAGEPRAGPANGVLTIAHEGTVGQTTGVWGVLGVRERRWGWGTPGDSVFPVAPPGALHLVVGWGGVGWGGMGLLVVGGGGWWRVTQSRAFP</sequence>
<protein>
    <submittedName>
        <fullName evidence="2">Uncharacterized protein</fullName>
    </submittedName>
</protein>
<name>A0ABQ2VGT6_9ACTN</name>
<reference evidence="3" key="1">
    <citation type="journal article" date="2019" name="Int. J. Syst. Evol. Microbiol.">
        <title>The Global Catalogue of Microorganisms (GCM) 10K type strain sequencing project: providing services to taxonomists for standard genome sequencing and annotation.</title>
        <authorList>
            <consortium name="The Broad Institute Genomics Platform"/>
            <consortium name="The Broad Institute Genome Sequencing Center for Infectious Disease"/>
            <person name="Wu L."/>
            <person name="Ma J."/>
        </authorList>
    </citation>
    <scope>NUCLEOTIDE SEQUENCE [LARGE SCALE GENOMIC DNA]</scope>
    <source>
        <strain evidence="3">JCM 3399</strain>
    </source>
</reference>
<accession>A0ABQ2VGT6</accession>
<feature type="compositionally biased region" description="Low complexity" evidence="1">
    <location>
        <begin position="29"/>
        <end position="39"/>
    </location>
</feature>
<feature type="compositionally biased region" description="Basic and acidic residues" evidence="1">
    <location>
        <begin position="8"/>
        <end position="28"/>
    </location>
</feature>
<keyword evidence="3" id="KW-1185">Reference proteome</keyword>
<evidence type="ECO:0000313" key="3">
    <source>
        <dbReference type="Proteomes" id="UP000654471"/>
    </source>
</evidence>
<feature type="region of interest" description="Disordered" evidence="1">
    <location>
        <begin position="1"/>
        <end position="40"/>
    </location>
</feature>
<dbReference type="EMBL" id="BMRP01000021">
    <property type="protein sequence ID" value="GGU81545.1"/>
    <property type="molecule type" value="Genomic_DNA"/>
</dbReference>
<proteinExistence type="predicted"/>
<dbReference type="Proteomes" id="UP000654471">
    <property type="component" value="Unassembled WGS sequence"/>
</dbReference>
<comment type="caution">
    <text evidence="2">The sequence shown here is derived from an EMBL/GenBank/DDBJ whole genome shotgun (WGS) entry which is preliminary data.</text>
</comment>
<gene>
    <name evidence="2" type="ORF">GCM10010211_54620</name>
</gene>